<evidence type="ECO:0000256" key="7">
    <source>
        <dbReference type="PIRSR" id="PIRSR000446-1"/>
    </source>
</evidence>
<dbReference type="InterPro" id="IPR014043">
    <property type="entry name" value="Acyl_transferase_dom"/>
</dbReference>
<gene>
    <name evidence="9" type="ORF">VIBC2010_18289</name>
</gene>
<dbReference type="Gene3D" id="3.40.366.10">
    <property type="entry name" value="Malonyl-Coenzyme A Acyl Carrier Protein, domain 2"/>
    <property type="match status" value="1"/>
</dbReference>
<dbReference type="GO" id="GO:0005829">
    <property type="term" value="C:cytosol"/>
    <property type="evidence" value="ECO:0007669"/>
    <property type="project" value="TreeGrafter"/>
</dbReference>
<dbReference type="Pfam" id="PF00698">
    <property type="entry name" value="Acyl_transf_1"/>
    <property type="match status" value="1"/>
</dbReference>
<dbReference type="GO" id="GO:0004314">
    <property type="term" value="F:[acyl-carrier-protein] S-malonyltransferase activity"/>
    <property type="evidence" value="ECO:0007669"/>
    <property type="project" value="UniProtKB-EC"/>
</dbReference>
<dbReference type="InterPro" id="IPR016035">
    <property type="entry name" value="Acyl_Trfase/lysoPLipase"/>
</dbReference>
<feature type="active site" evidence="7">
    <location>
        <position position="201"/>
    </location>
</feature>
<reference evidence="9 10" key="1">
    <citation type="journal article" date="2012" name="Int. J. Syst. Evol. Microbiol.">
        <title>Vibrio caribbeanicus sp. nov., isolated from the marine sponge Scleritoderma cyanea.</title>
        <authorList>
            <person name="Hoffmann M."/>
            <person name="Monday S.R."/>
            <person name="Allard M.W."/>
            <person name="Strain E.A."/>
            <person name="Whittaker P."/>
            <person name="Naum M."/>
            <person name="McCarthy P.J."/>
            <person name="Lopez J.V."/>
            <person name="Fischer M."/>
            <person name="Brown E.W."/>
        </authorList>
    </citation>
    <scope>NUCLEOTIDE SEQUENCE [LARGE SCALE GENOMIC DNA]</scope>
    <source>
        <strain evidence="9 10">ATCC BAA-2122</strain>
    </source>
</reference>
<dbReference type="eggNOG" id="COG0331">
    <property type="taxonomic scope" value="Bacteria"/>
</dbReference>
<comment type="caution">
    <text evidence="9">The sequence shown here is derived from an EMBL/GenBank/DDBJ whole genome shotgun (WGS) entry which is preliminary data.</text>
</comment>
<dbReference type="FunFam" id="3.30.70.250:FF:000001">
    <property type="entry name" value="Malonyl CoA-acyl carrier protein transacylase"/>
    <property type="match status" value="1"/>
</dbReference>
<dbReference type="InterPro" id="IPR024925">
    <property type="entry name" value="Malonyl_CoA-ACP_transAc"/>
</dbReference>
<protein>
    <recommendedName>
        <fullName evidence="2 6">Malonyl CoA-acyl carrier protein transacylase</fullName>
        <ecNumber evidence="1 6">2.3.1.39</ecNumber>
    </recommendedName>
</protein>
<feature type="domain" description="Malonyl-CoA:ACP transacylase (MAT)" evidence="8">
    <location>
        <begin position="7"/>
        <end position="308"/>
    </location>
</feature>
<keyword evidence="10" id="KW-1185">Reference proteome</keyword>
<comment type="similarity">
    <text evidence="6">Belongs to the fabD family.</text>
</comment>
<dbReference type="SUPFAM" id="SSF55048">
    <property type="entry name" value="Probable ACP-binding domain of malonyl-CoA ACP transacylase"/>
    <property type="match status" value="1"/>
</dbReference>
<sequence length="308" mass="32988">MSKFAIVFPGQGSQSVGMLAELGEQYNVVKQTFDEASDVLGYDLWALVQNGPVEDLNQTFRTQPALLTASVAIWRVWQELGFEQPANLAGHSLGEYSALVCAGVVDFREAVKLVELRGRLMQEAVPSGTGAMYAIIGLSDDLIAKACSEAAQDDVVSPVNYNSPGQVVIAGSKDAVERAAILCKEAGAKRALPLPVSVPSHCALMKPAADKLAMALETIEFKLPNLPVINNVDVIAETDPEKIKDALVRQLYSPVRWTESVELMAQQDVEKLLELGPGKVLTGLTKRIVKTLSGAAVNDVTSLEAARS</sequence>
<dbReference type="PANTHER" id="PTHR42681:SF1">
    <property type="entry name" value="MALONYL-COA-ACYL CARRIER PROTEIN TRANSACYLASE, MITOCHONDRIAL"/>
    <property type="match status" value="1"/>
</dbReference>
<dbReference type="GO" id="GO:0006633">
    <property type="term" value="P:fatty acid biosynthetic process"/>
    <property type="evidence" value="ECO:0007669"/>
    <property type="project" value="TreeGrafter"/>
</dbReference>
<dbReference type="STRING" id="796620.VIBC2010_18289"/>
<evidence type="ECO:0000256" key="4">
    <source>
        <dbReference type="ARBA" id="ARBA00023315"/>
    </source>
</evidence>
<dbReference type="EMBL" id="AEIU01000059">
    <property type="protein sequence ID" value="EFP97371.1"/>
    <property type="molecule type" value="Genomic_DNA"/>
</dbReference>
<dbReference type="PANTHER" id="PTHR42681">
    <property type="entry name" value="MALONYL-COA-ACYL CARRIER PROTEIN TRANSACYLASE, MITOCHONDRIAL"/>
    <property type="match status" value="1"/>
</dbReference>
<dbReference type="SMART" id="SM00827">
    <property type="entry name" value="PKS_AT"/>
    <property type="match status" value="1"/>
</dbReference>
<keyword evidence="3 6" id="KW-0808">Transferase</keyword>
<dbReference type="RefSeq" id="WP_009600562.1">
    <property type="nucleotide sequence ID" value="NZ_AEIU01000059.1"/>
</dbReference>
<dbReference type="EC" id="2.3.1.39" evidence="1 6"/>
<dbReference type="InterPro" id="IPR004410">
    <property type="entry name" value="Malonyl_CoA-ACP_transAc_FabD"/>
</dbReference>
<feature type="active site" evidence="7">
    <location>
        <position position="92"/>
    </location>
</feature>
<dbReference type="InterPro" id="IPR050858">
    <property type="entry name" value="Mal-CoA-ACP_Trans/PKS_FabD"/>
</dbReference>
<dbReference type="SUPFAM" id="SSF52151">
    <property type="entry name" value="FabD/lysophospholipase-like"/>
    <property type="match status" value="1"/>
</dbReference>
<evidence type="ECO:0000259" key="8">
    <source>
        <dbReference type="SMART" id="SM00827"/>
    </source>
</evidence>
<dbReference type="PIRSF" id="PIRSF000446">
    <property type="entry name" value="Mct"/>
    <property type="match status" value="1"/>
</dbReference>
<dbReference type="InterPro" id="IPR016036">
    <property type="entry name" value="Malonyl_transacylase_ACP-bd"/>
</dbReference>
<evidence type="ECO:0000256" key="2">
    <source>
        <dbReference type="ARBA" id="ARBA00018953"/>
    </source>
</evidence>
<evidence type="ECO:0000256" key="6">
    <source>
        <dbReference type="PIRNR" id="PIRNR000446"/>
    </source>
</evidence>
<dbReference type="OrthoDB" id="9808564at2"/>
<accession>E3BHT2</accession>
<evidence type="ECO:0000256" key="3">
    <source>
        <dbReference type="ARBA" id="ARBA00022679"/>
    </source>
</evidence>
<evidence type="ECO:0000256" key="5">
    <source>
        <dbReference type="ARBA" id="ARBA00048462"/>
    </source>
</evidence>
<dbReference type="Gene3D" id="3.30.70.250">
    <property type="entry name" value="Malonyl-CoA ACP transacylase, ACP-binding"/>
    <property type="match status" value="1"/>
</dbReference>
<evidence type="ECO:0000313" key="9">
    <source>
        <dbReference type="EMBL" id="EFP97371.1"/>
    </source>
</evidence>
<evidence type="ECO:0000256" key="1">
    <source>
        <dbReference type="ARBA" id="ARBA00013258"/>
    </source>
</evidence>
<dbReference type="NCBIfam" id="TIGR00128">
    <property type="entry name" value="fabD"/>
    <property type="match status" value="1"/>
</dbReference>
<evidence type="ECO:0000313" key="10">
    <source>
        <dbReference type="Proteomes" id="UP000002943"/>
    </source>
</evidence>
<organism evidence="9 10">
    <name type="scientific">Vibrio caribbeanicus ATCC BAA-2122</name>
    <dbReference type="NCBI Taxonomy" id="796620"/>
    <lineage>
        <taxon>Bacteria</taxon>
        <taxon>Pseudomonadati</taxon>
        <taxon>Pseudomonadota</taxon>
        <taxon>Gammaproteobacteria</taxon>
        <taxon>Vibrionales</taxon>
        <taxon>Vibrionaceae</taxon>
        <taxon>Vibrio</taxon>
    </lineage>
</organism>
<dbReference type="InterPro" id="IPR001227">
    <property type="entry name" value="Ac_transferase_dom_sf"/>
</dbReference>
<keyword evidence="4 6" id="KW-0012">Acyltransferase</keyword>
<dbReference type="AlphaFoldDB" id="E3BHT2"/>
<name>E3BHT2_9VIBR</name>
<comment type="catalytic activity">
    <reaction evidence="5 6">
        <text>holo-[ACP] + malonyl-CoA = malonyl-[ACP] + CoA</text>
        <dbReference type="Rhea" id="RHEA:41792"/>
        <dbReference type="Rhea" id="RHEA-COMP:9623"/>
        <dbReference type="Rhea" id="RHEA-COMP:9685"/>
        <dbReference type="ChEBI" id="CHEBI:57287"/>
        <dbReference type="ChEBI" id="CHEBI:57384"/>
        <dbReference type="ChEBI" id="CHEBI:64479"/>
        <dbReference type="ChEBI" id="CHEBI:78449"/>
        <dbReference type="EC" id="2.3.1.39"/>
    </reaction>
</comment>
<dbReference type="Proteomes" id="UP000002943">
    <property type="component" value="Unassembled WGS sequence"/>
</dbReference>
<proteinExistence type="inferred from homology"/>